<dbReference type="AlphaFoldDB" id="A0A1Q5PUJ6"/>
<keyword evidence="2" id="KW-1133">Transmembrane helix</keyword>
<comment type="caution">
    <text evidence="3">The sequence shown here is derived from an EMBL/GenBank/DDBJ whole genome shotgun (WGS) entry which is preliminary data.</text>
</comment>
<dbReference type="RefSeq" id="WP_073825350.1">
    <property type="nucleotide sequence ID" value="NZ_JAUNKL010000104.1"/>
</dbReference>
<dbReference type="EMBL" id="MQVS01000009">
    <property type="protein sequence ID" value="OKL51162.1"/>
    <property type="molecule type" value="Genomic_DNA"/>
</dbReference>
<accession>A0A1Q5PUJ6</accession>
<evidence type="ECO:0000313" key="4">
    <source>
        <dbReference type="Proteomes" id="UP000185612"/>
    </source>
</evidence>
<sequence>MSVLSQSPAAPAPARPADEGEFVPGHTPFPGTELVDRAHVFSVPGYRAPARHTPQLVLVAFVSLLLSPIVAIVLVNQIAVAALFPLPLLLAPTLAWLARKQVQRPGRGGAQLNHFTLVVGLTVLLVATLIVITAYLTAS</sequence>
<protein>
    <recommendedName>
        <fullName evidence="5">DUF4190 domain-containing protein</fullName>
    </recommendedName>
</protein>
<reference evidence="4" key="1">
    <citation type="submission" date="2016-12" db="EMBL/GenBank/DDBJ databases">
        <authorList>
            <person name="Meng X."/>
        </authorList>
    </citation>
    <scope>NUCLEOTIDE SEQUENCE [LARGE SCALE GENOMIC DNA]</scope>
    <source>
        <strain evidence="4">DSM 20732</strain>
    </source>
</reference>
<evidence type="ECO:0000256" key="1">
    <source>
        <dbReference type="SAM" id="MobiDB-lite"/>
    </source>
</evidence>
<keyword evidence="2" id="KW-0472">Membrane</keyword>
<proteinExistence type="predicted"/>
<feature type="region of interest" description="Disordered" evidence="1">
    <location>
        <begin position="1"/>
        <end position="23"/>
    </location>
</feature>
<dbReference type="Proteomes" id="UP000185612">
    <property type="component" value="Unassembled WGS sequence"/>
</dbReference>
<name>A0A1Q5PUJ6_9ACTO</name>
<feature type="transmembrane region" description="Helical" evidence="2">
    <location>
        <begin position="56"/>
        <end position="74"/>
    </location>
</feature>
<gene>
    <name evidence="3" type="ORF">BSZ40_08745</name>
</gene>
<evidence type="ECO:0000256" key="2">
    <source>
        <dbReference type="SAM" id="Phobius"/>
    </source>
</evidence>
<evidence type="ECO:0008006" key="5">
    <source>
        <dbReference type="Google" id="ProtNLM"/>
    </source>
</evidence>
<evidence type="ECO:0000313" key="3">
    <source>
        <dbReference type="EMBL" id="OKL51162.1"/>
    </source>
</evidence>
<feature type="transmembrane region" description="Helical" evidence="2">
    <location>
        <begin position="80"/>
        <end position="97"/>
    </location>
</feature>
<keyword evidence="4" id="KW-1185">Reference proteome</keyword>
<dbReference type="STRING" id="52770.BSZ40_08745"/>
<keyword evidence="2" id="KW-0812">Transmembrane</keyword>
<organism evidence="3 4">
    <name type="scientific">Buchananella hordeovulneris</name>
    <dbReference type="NCBI Taxonomy" id="52770"/>
    <lineage>
        <taxon>Bacteria</taxon>
        <taxon>Bacillati</taxon>
        <taxon>Actinomycetota</taxon>
        <taxon>Actinomycetes</taxon>
        <taxon>Actinomycetales</taxon>
        <taxon>Actinomycetaceae</taxon>
        <taxon>Buchananella</taxon>
    </lineage>
</organism>
<feature type="transmembrane region" description="Helical" evidence="2">
    <location>
        <begin position="117"/>
        <end position="138"/>
    </location>
</feature>